<keyword evidence="1" id="KW-0732">Signal</keyword>
<reference evidence="2 3" key="1">
    <citation type="submission" date="2018-06" db="EMBL/GenBank/DDBJ databases">
        <authorList>
            <consortium name="Pathogen Informatics"/>
            <person name="Doyle S."/>
        </authorList>
    </citation>
    <scope>NUCLEOTIDE SEQUENCE [LARGE SCALE GENOMIC DNA]</scope>
    <source>
        <strain evidence="2 3">NCTC13350</strain>
    </source>
</reference>
<evidence type="ECO:0000256" key="1">
    <source>
        <dbReference type="SAM" id="SignalP"/>
    </source>
</evidence>
<gene>
    <name evidence="2" type="ORF">NCTC13350_02399</name>
</gene>
<evidence type="ECO:0000313" key="3">
    <source>
        <dbReference type="Proteomes" id="UP000255000"/>
    </source>
</evidence>
<proteinExistence type="predicted"/>
<feature type="signal peptide" evidence="1">
    <location>
        <begin position="1"/>
        <end position="32"/>
    </location>
</feature>
<organism evidence="2 3">
    <name type="scientific">Pannonibacter phragmitetus</name>
    <dbReference type="NCBI Taxonomy" id="121719"/>
    <lineage>
        <taxon>Bacteria</taxon>
        <taxon>Pseudomonadati</taxon>
        <taxon>Pseudomonadota</taxon>
        <taxon>Alphaproteobacteria</taxon>
        <taxon>Hyphomicrobiales</taxon>
        <taxon>Stappiaceae</taxon>
        <taxon>Pannonibacter</taxon>
    </lineage>
</organism>
<dbReference type="EMBL" id="UGSK01000001">
    <property type="protein sequence ID" value="SUB01459.1"/>
    <property type="molecule type" value="Genomic_DNA"/>
</dbReference>
<protein>
    <recommendedName>
        <fullName evidence="4">DUF3299 domain-containing protein</fullName>
    </recommendedName>
</protein>
<sequence>MTSIPRGLITRRQMLGSLAALPFLGSAFPANASETLTFNELYKSFGVLGLQFSDKVIRLKGSAVSISGFMAPPLKAEANFFVLTEIPMSLCPFCSSDADWPDNIMVVYLARKQTFVQFNKPIMATGELENGSWTDPDTGFVSQLRLRNASFETV</sequence>
<evidence type="ECO:0008006" key="4">
    <source>
        <dbReference type="Google" id="ProtNLM"/>
    </source>
</evidence>
<accession>A0A378ZX83</accession>
<name>A0A378ZX83_9HYPH</name>
<dbReference type="AlphaFoldDB" id="A0A378ZX83"/>
<feature type="chain" id="PRO_5016895450" description="DUF3299 domain-containing protein" evidence="1">
    <location>
        <begin position="33"/>
        <end position="154"/>
    </location>
</feature>
<dbReference type="Proteomes" id="UP000255000">
    <property type="component" value="Unassembled WGS sequence"/>
</dbReference>
<evidence type="ECO:0000313" key="2">
    <source>
        <dbReference type="EMBL" id="SUB01459.1"/>
    </source>
</evidence>